<evidence type="ECO:0000256" key="5">
    <source>
        <dbReference type="ARBA" id="ARBA00022692"/>
    </source>
</evidence>
<evidence type="ECO:0000256" key="12">
    <source>
        <dbReference type="SAM" id="MobiDB-lite"/>
    </source>
</evidence>
<keyword evidence="3" id="KW-1003">Cell membrane</keyword>
<dbReference type="InterPro" id="IPR003591">
    <property type="entry name" value="Leu-rich_rpt_typical-subtyp"/>
</dbReference>
<proteinExistence type="inferred from homology"/>
<evidence type="ECO:0000256" key="8">
    <source>
        <dbReference type="ARBA" id="ARBA00022989"/>
    </source>
</evidence>
<dbReference type="Proteomes" id="UP001634007">
    <property type="component" value="Unassembled WGS sequence"/>
</dbReference>
<protein>
    <recommendedName>
        <fullName evidence="14">Leucine-rich repeat-containing N-terminal plant-type domain-containing protein</fullName>
    </recommendedName>
</protein>
<dbReference type="Pfam" id="PF13855">
    <property type="entry name" value="LRR_8"/>
    <property type="match status" value="1"/>
</dbReference>
<dbReference type="SUPFAM" id="SSF52058">
    <property type="entry name" value="L domain-like"/>
    <property type="match status" value="2"/>
</dbReference>
<sequence>MGVRDSPWAALTVAWLFLQAQVLHSQEHLLCNSSDSKALLDLMSNFESPIEGWELNANANCCNWLGVVCDSTSSLGLSDDPSSSGRVVELVLASKMHAGNLSDSIGKLDQLRFLNLSHNLLESTLPESLLHLPNLQVLDLSHNEFSGPVPKSANLPSLRFFNISENSFSGSLPVWLCANSTLIQVLNLAANYFSDVIPPGLGNCGSLQNLSLATNNLTGGISEDIFTLGQLVQLSLQENSFSGPLGSGIGNLTELIRLDISANEFSGSIPDAFQNMKKLQFFIAQTNGFAGFIPSSLSNLPSLKFLNLNNNSLTGTIVVNCSAMSSLVSLDLGSNNFRGPFPEDLPNCQKLQSVNLARNKFTTPIPQSFRNFSSLAYLSISNSSLSNVSSALGILQHCSNLTVLVLTLNYFDEELPGDASLSFPKLKVLIMANSRLRGSMPQWLRGCTRLQLLDLSWNRLGGTIPSWIGDFQSLFYLDLQMNSFVGEIPKEITGLPALIHRNMSIMEPSDFPFFWKKNKTSGVLQYAQFTSFPSTVDLGGNSLNGSIWPEFGNLKDVRIFVLSNSFLSGSIPDNLSEMTDLETQSVLQQSVREFSVAYNNLSGPVPRGGQFSTFPNSSFEGNNLCRDHAPPCPTSQSQPGLTSHGDDNSGSVDHAMSDINLGMTIGLAFGMAIGIALGTTRTGDLCLHAIIRFCDRVKLCY</sequence>
<dbReference type="Pfam" id="PF00560">
    <property type="entry name" value="LRR_1"/>
    <property type="match status" value="8"/>
</dbReference>
<dbReference type="InterPro" id="IPR001611">
    <property type="entry name" value="Leu-rich_rpt"/>
</dbReference>
<evidence type="ECO:0000256" key="4">
    <source>
        <dbReference type="ARBA" id="ARBA00022614"/>
    </source>
</evidence>
<evidence type="ECO:0000256" key="1">
    <source>
        <dbReference type="ARBA" id="ARBA00004251"/>
    </source>
</evidence>
<keyword evidence="6 13" id="KW-0732">Signal</keyword>
<evidence type="ECO:0000256" key="9">
    <source>
        <dbReference type="ARBA" id="ARBA00023136"/>
    </source>
</evidence>
<dbReference type="AlphaFoldDB" id="A0ABD3J111"/>
<evidence type="ECO:0000256" key="7">
    <source>
        <dbReference type="ARBA" id="ARBA00022737"/>
    </source>
</evidence>
<keyword evidence="7" id="KW-0677">Repeat</keyword>
<dbReference type="EMBL" id="JBJKBG010000010">
    <property type="protein sequence ID" value="KAL3719796.1"/>
    <property type="molecule type" value="Genomic_DNA"/>
</dbReference>
<evidence type="ECO:0000259" key="14">
    <source>
        <dbReference type="Pfam" id="PF08263"/>
    </source>
</evidence>
<keyword evidence="4" id="KW-0433">Leucine-rich repeat</keyword>
<comment type="similarity">
    <text evidence="2">Belongs to the RLP family.</text>
</comment>
<reference evidence="15 16" key="1">
    <citation type="submission" date="2024-11" db="EMBL/GenBank/DDBJ databases">
        <title>Chromosome-level genome assembly of Eucalyptus globulus Labill. provides insights into its genome evolution.</title>
        <authorList>
            <person name="Li X."/>
        </authorList>
    </citation>
    <scope>NUCLEOTIDE SEQUENCE [LARGE SCALE GENOMIC DNA]</scope>
    <source>
        <strain evidence="15">CL2024</strain>
        <tissue evidence="15">Fresh tender leaves</tissue>
    </source>
</reference>
<comment type="subcellular location">
    <subcellularLocation>
        <location evidence="1">Cell membrane</location>
        <topology evidence="1">Single-pass type I membrane protein</topology>
    </subcellularLocation>
</comment>
<keyword evidence="10" id="KW-0675">Receptor</keyword>
<evidence type="ECO:0000256" key="13">
    <source>
        <dbReference type="SAM" id="SignalP"/>
    </source>
</evidence>
<name>A0ABD3J111_EUCGL</name>
<dbReference type="Gene3D" id="3.80.10.10">
    <property type="entry name" value="Ribonuclease Inhibitor"/>
    <property type="match status" value="2"/>
</dbReference>
<feature type="signal peptide" evidence="13">
    <location>
        <begin position="1"/>
        <end position="25"/>
    </location>
</feature>
<dbReference type="PROSITE" id="PS51450">
    <property type="entry name" value="LRR"/>
    <property type="match status" value="1"/>
</dbReference>
<feature type="domain" description="Leucine-rich repeat-containing N-terminal plant-type" evidence="14">
    <location>
        <begin position="33"/>
        <end position="70"/>
    </location>
</feature>
<dbReference type="GO" id="GO:0005886">
    <property type="term" value="C:plasma membrane"/>
    <property type="evidence" value="ECO:0007669"/>
    <property type="project" value="UniProtKB-SubCell"/>
</dbReference>
<feature type="region of interest" description="Disordered" evidence="12">
    <location>
        <begin position="626"/>
        <end position="649"/>
    </location>
</feature>
<evidence type="ECO:0000256" key="6">
    <source>
        <dbReference type="ARBA" id="ARBA00022729"/>
    </source>
</evidence>
<dbReference type="Pfam" id="PF08263">
    <property type="entry name" value="LRRNT_2"/>
    <property type="match status" value="1"/>
</dbReference>
<dbReference type="InterPro" id="IPR032675">
    <property type="entry name" value="LRR_dom_sf"/>
</dbReference>
<keyword evidence="9" id="KW-0472">Membrane</keyword>
<dbReference type="InterPro" id="IPR013210">
    <property type="entry name" value="LRR_N_plant-typ"/>
</dbReference>
<dbReference type="FunFam" id="3.80.10.10:FF:000041">
    <property type="entry name" value="LRR receptor-like serine/threonine-protein kinase ERECTA"/>
    <property type="match status" value="1"/>
</dbReference>
<evidence type="ECO:0000313" key="16">
    <source>
        <dbReference type="Proteomes" id="UP001634007"/>
    </source>
</evidence>
<evidence type="ECO:0000256" key="2">
    <source>
        <dbReference type="ARBA" id="ARBA00009592"/>
    </source>
</evidence>
<dbReference type="PANTHER" id="PTHR48004">
    <property type="entry name" value="OS01G0149700 PROTEIN"/>
    <property type="match status" value="1"/>
</dbReference>
<comment type="caution">
    <text evidence="15">The sequence shown here is derived from an EMBL/GenBank/DDBJ whole genome shotgun (WGS) entry which is preliminary data.</text>
</comment>
<dbReference type="FunFam" id="3.80.10.10:FF:000129">
    <property type="entry name" value="Leucine-rich repeat receptor-like kinase"/>
    <property type="match status" value="1"/>
</dbReference>
<dbReference type="PANTHER" id="PTHR48004:SF103">
    <property type="entry name" value="OS01G0515300 PROTEIN"/>
    <property type="match status" value="1"/>
</dbReference>
<dbReference type="SMART" id="SM00369">
    <property type="entry name" value="LRR_TYP"/>
    <property type="match status" value="5"/>
</dbReference>
<accession>A0ABD3J111</accession>
<evidence type="ECO:0000256" key="3">
    <source>
        <dbReference type="ARBA" id="ARBA00022475"/>
    </source>
</evidence>
<organism evidence="15 16">
    <name type="scientific">Eucalyptus globulus</name>
    <name type="common">Tasmanian blue gum</name>
    <dbReference type="NCBI Taxonomy" id="34317"/>
    <lineage>
        <taxon>Eukaryota</taxon>
        <taxon>Viridiplantae</taxon>
        <taxon>Streptophyta</taxon>
        <taxon>Embryophyta</taxon>
        <taxon>Tracheophyta</taxon>
        <taxon>Spermatophyta</taxon>
        <taxon>Magnoliopsida</taxon>
        <taxon>eudicotyledons</taxon>
        <taxon>Gunneridae</taxon>
        <taxon>Pentapetalae</taxon>
        <taxon>rosids</taxon>
        <taxon>malvids</taxon>
        <taxon>Myrtales</taxon>
        <taxon>Myrtaceae</taxon>
        <taxon>Myrtoideae</taxon>
        <taxon>Eucalypteae</taxon>
        <taxon>Eucalyptus</taxon>
    </lineage>
</organism>
<evidence type="ECO:0000256" key="11">
    <source>
        <dbReference type="ARBA" id="ARBA00023180"/>
    </source>
</evidence>
<keyword evidence="16" id="KW-1185">Reference proteome</keyword>
<keyword evidence="8" id="KW-1133">Transmembrane helix</keyword>
<dbReference type="FunFam" id="3.80.10.10:FF:000213">
    <property type="entry name" value="Tyrosine-sulfated glycopeptide receptor 1"/>
    <property type="match status" value="1"/>
</dbReference>
<evidence type="ECO:0000313" key="15">
    <source>
        <dbReference type="EMBL" id="KAL3719796.1"/>
    </source>
</evidence>
<keyword evidence="11" id="KW-0325">Glycoprotein</keyword>
<feature type="chain" id="PRO_5044771164" description="Leucine-rich repeat-containing N-terminal plant-type domain-containing protein" evidence="13">
    <location>
        <begin position="26"/>
        <end position="701"/>
    </location>
</feature>
<dbReference type="InterPro" id="IPR052941">
    <property type="entry name" value="StomDev_PlantInt_Reg"/>
</dbReference>
<keyword evidence="5" id="KW-0812">Transmembrane</keyword>
<evidence type="ECO:0000256" key="10">
    <source>
        <dbReference type="ARBA" id="ARBA00023170"/>
    </source>
</evidence>
<gene>
    <name evidence="15" type="ORF">ACJRO7_004729</name>
</gene>